<dbReference type="GO" id="GO:0016787">
    <property type="term" value="F:hydrolase activity"/>
    <property type="evidence" value="ECO:0007669"/>
    <property type="project" value="UniProtKB-KW"/>
</dbReference>
<keyword evidence="2" id="KW-1185">Reference proteome</keyword>
<dbReference type="AlphaFoldDB" id="A0A7K3WTM0"/>
<evidence type="ECO:0000313" key="1">
    <source>
        <dbReference type="EMBL" id="NEN24371.1"/>
    </source>
</evidence>
<accession>A0A7K3WTM0</accession>
<comment type="caution">
    <text evidence="1">The sequence shown here is derived from an EMBL/GenBank/DDBJ whole genome shotgun (WGS) entry which is preliminary data.</text>
</comment>
<sequence length="428" mass="47680">MKTNSIFTLVFSLIVFTLCGQNIPAPQFEVTGNSDDPSVAIDEVIENLDLTDVTTNILYDRGWKLGQLENFDGAIASDTVRDHAEWLRQYGSLVTGYRGTPSTSPVPSITTWKSQRNAAVASGKNPLVIMHIDYQQFLTDSVLLSTLIYEDNGKLEDYSNQSTSPFDDVTAFSFSPYLSTVYDSLSLTFTTDPFFFKSNYGSSISTISVDFDNGSGYQSIATNGDVKVNWSTFGKKILKLKVTYANAQIFYAKSTLNLIETLNYGVPDAKSNGYVWRPDSIQHPTLPNHGAQLYVDFACGNDKLLKPYIFVEGFDPKQFGANQTYFNYRYDLSEYQADNSSDYQLLTELSENGYDIVYVDFKQGSGDLIKNAETLGEVIKWVNAQKAINSSTEPNIVVGYSMGGLIARLGIRYLELDNINPEVSHYIS</sequence>
<dbReference type="SUPFAM" id="SSF53474">
    <property type="entry name" value="alpha/beta-Hydrolases"/>
    <property type="match status" value="1"/>
</dbReference>
<dbReference type="Gene3D" id="3.40.50.1820">
    <property type="entry name" value="alpha/beta hydrolase"/>
    <property type="match status" value="1"/>
</dbReference>
<reference evidence="1 2" key="1">
    <citation type="submission" date="2020-02" db="EMBL/GenBank/DDBJ databases">
        <title>Out from the shadows clarifying the taxonomy of the family Cryomorphaceae and related taxa by utilizing the GTDB taxonomic framework.</title>
        <authorList>
            <person name="Bowman J.P."/>
        </authorList>
    </citation>
    <scope>NUCLEOTIDE SEQUENCE [LARGE SCALE GENOMIC DNA]</scope>
    <source>
        <strain evidence="1 2">QSSC 1-22</strain>
    </source>
</reference>
<dbReference type="InterPro" id="IPR029058">
    <property type="entry name" value="AB_hydrolase_fold"/>
</dbReference>
<proteinExistence type="predicted"/>
<dbReference type="Proteomes" id="UP000486602">
    <property type="component" value="Unassembled WGS sequence"/>
</dbReference>
<keyword evidence="1" id="KW-0378">Hydrolase</keyword>
<protein>
    <submittedName>
        <fullName evidence="1">Alpha/beta hydrolase</fullName>
    </submittedName>
</protein>
<name>A0A7K3WTM0_9FLAO</name>
<dbReference type="EMBL" id="JAAGVY010000024">
    <property type="protein sequence ID" value="NEN24371.1"/>
    <property type="molecule type" value="Genomic_DNA"/>
</dbReference>
<dbReference type="RefSeq" id="WP_163285763.1">
    <property type="nucleotide sequence ID" value="NZ_JAAGVY010000024.1"/>
</dbReference>
<evidence type="ECO:0000313" key="2">
    <source>
        <dbReference type="Proteomes" id="UP000486602"/>
    </source>
</evidence>
<gene>
    <name evidence="1" type="ORF">G3O08_12730</name>
</gene>
<organism evidence="1 2">
    <name type="scientific">Cryomorpha ignava</name>
    <dbReference type="NCBI Taxonomy" id="101383"/>
    <lineage>
        <taxon>Bacteria</taxon>
        <taxon>Pseudomonadati</taxon>
        <taxon>Bacteroidota</taxon>
        <taxon>Flavobacteriia</taxon>
        <taxon>Flavobacteriales</taxon>
        <taxon>Cryomorphaceae</taxon>
        <taxon>Cryomorpha</taxon>
    </lineage>
</organism>